<organism evidence="2 3">
    <name type="scientific">Piptocephalis cylindrospora</name>
    <dbReference type="NCBI Taxonomy" id="1907219"/>
    <lineage>
        <taxon>Eukaryota</taxon>
        <taxon>Fungi</taxon>
        <taxon>Fungi incertae sedis</taxon>
        <taxon>Zoopagomycota</taxon>
        <taxon>Zoopagomycotina</taxon>
        <taxon>Zoopagomycetes</taxon>
        <taxon>Zoopagales</taxon>
        <taxon>Piptocephalidaceae</taxon>
        <taxon>Piptocephalis</taxon>
    </lineage>
</organism>
<dbReference type="Proteomes" id="UP000267251">
    <property type="component" value="Unassembled WGS sequence"/>
</dbReference>
<dbReference type="AlphaFoldDB" id="A0A4V1IYA0"/>
<proteinExistence type="predicted"/>
<dbReference type="PANTHER" id="PTHR28230:SF1">
    <property type="entry name" value="MITOCHONDRIAL IMPORT PROTEIN 2"/>
    <property type="match status" value="1"/>
</dbReference>
<keyword evidence="3" id="KW-1185">Reference proteome</keyword>
<evidence type="ECO:0000313" key="2">
    <source>
        <dbReference type="EMBL" id="RKP13829.1"/>
    </source>
</evidence>
<gene>
    <name evidence="2" type="ORF">BJ684DRAFT_19713</name>
</gene>
<sequence length="94" mass="11243">MYYLPRETASDRIRRNTLGLQENDPVDPTNTDLDGYWDVSDEEEEEEEDSLAAQWHEDLRQIQALVSVVLVPFFSRWLGRKFVFWAWHALKSKW</sequence>
<dbReference type="OrthoDB" id="5555533at2759"/>
<dbReference type="PANTHER" id="PTHR28230">
    <property type="entry name" value="CHROMOSOME 1, WHOLE GENOME SHOTGUN SEQUENCE"/>
    <property type="match status" value="1"/>
</dbReference>
<accession>A0A4V1IYA0</accession>
<dbReference type="GO" id="GO:0045040">
    <property type="term" value="P:protein insertion into mitochondrial outer membrane"/>
    <property type="evidence" value="ECO:0007669"/>
    <property type="project" value="InterPro"/>
</dbReference>
<dbReference type="GO" id="GO:0070096">
    <property type="term" value="P:mitochondrial outer membrane translocase complex assembly"/>
    <property type="evidence" value="ECO:0007669"/>
    <property type="project" value="InterPro"/>
</dbReference>
<reference evidence="3" key="1">
    <citation type="journal article" date="2018" name="Nat. Microbiol.">
        <title>Leveraging single-cell genomics to expand the fungal tree of life.</title>
        <authorList>
            <person name="Ahrendt S.R."/>
            <person name="Quandt C.A."/>
            <person name="Ciobanu D."/>
            <person name="Clum A."/>
            <person name="Salamov A."/>
            <person name="Andreopoulos B."/>
            <person name="Cheng J.F."/>
            <person name="Woyke T."/>
            <person name="Pelin A."/>
            <person name="Henrissat B."/>
            <person name="Reynolds N.K."/>
            <person name="Benny G.L."/>
            <person name="Smith M.E."/>
            <person name="James T.Y."/>
            <person name="Grigoriev I.V."/>
        </authorList>
    </citation>
    <scope>NUCLEOTIDE SEQUENCE [LARGE SCALE GENOMIC DNA]</scope>
</reference>
<evidence type="ECO:0000256" key="1">
    <source>
        <dbReference type="SAM" id="MobiDB-lite"/>
    </source>
</evidence>
<protein>
    <submittedName>
        <fullName evidence="2">Uncharacterized protein</fullName>
    </submittedName>
</protein>
<dbReference type="Pfam" id="PF19117">
    <property type="entry name" value="Mim2"/>
    <property type="match status" value="1"/>
</dbReference>
<dbReference type="InterPro" id="IPR037652">
    <property type="entry name" value="Mim2"/>
</dbReference>
<evidence type="ECO:0000313" key="3">
    <source>
        <dbReference type="Proteomes" id="UP000267251"/>
    </source>
</evidence>
<dbReference type="EMBL" id="KZ987936">
    <property type="protein sequence ID" value="RKP13829.1"/>
    <property type="molecule type" value="Genomic_DNA"/>
</dbReference>
<name>A0A4V1IYA0_9FUNG</name>
<dbReference type="GO" id="GO:0005741">
    <property type="term" value="C:mitochondrial outer membrane"/>
    <property type="evidence" value="ECO:0007669"/>
    <property type="project" value="TreeGrafter"/>
</dbReference>
<feature type="region of interest" description="Disordered" evidence="1">
    <location>
        <begin position="1"/>
        <end position="32"/>
    </location>
</feature>